<dbReference type="GO" id="GO:0006950">
    <property type="term" value="P:response to stress"/>
    <property type="evidence" value="ECO:0007669"/>
    <property type="project" value="UniProtKB-ARBA"/>
</dbReference>
<dbReference type="SUPFAM" id="SSF52833">
    <property type="entry name" value="Thioredoxin-like"/>
    <property type="match status" value="1"/>
</dbReference>
<dbReference type="GO" id="GO:0015035">
    <property type="term" value="F:protein-disulfide reductase activity"/>
    <property type="evidence" value="ECO:0007669"/>
    <property type="project" value="UniProtKB-UniRule"/>
</dbReference>
<dbReference type="InterPro" id="IPR013766">
    <property type="entry name" value="Thioredoxin_domain"/>
</dbReference>
<dbReference type="PROSITE" id="PS51352">
    <property type="entry name" value="THIOREDOXIN_2"/>
    <property type="match status" value="1"/>
</dbReference>
<evidence type="ECO:0000256" key="3">
    <source>
        <dbReference type="ARBA" id="ARBA00022982"/>
    </source>
</evidence>
<dbReference type="PRINTS" id="PR00421">
    <property type="entry name" value="THIOREDOXIN"/>
</dbReference>
<name>A0A1G6UE42_9GAMM</name>
<keyword evidence="9" id="KW-1185">Reference proteome</keyword>
<protein>
    <recommendedName>
        <fullName evidence="6">Thioredoxin</fullName>
    </recommendedName>
</protein>
<gene>
    <name evidence="8" type="ORF">SAMN04488509_102297</name>
</gene>
<dbReference type="InterPro" id="IPR017937">
    <property type="entry name" value="Thioredoxin_CS"/>
</dbReference>
<evidence type="ECO:0000256" key="6">
    <source>
        <dbReference type="NCBIfam" id="TIGR01068"/>
    </source>
</evidence>
<dbReference type="CDD" id="cd02947">
    <property type="entry name" value="TRX_family"/>
    <property type="match status" value="1"/>
</dbReference>
<dbReference type="Proteomes" id="UP000199603">
    <property type="component" value="Unassembled WGS sequence"/>
</dbReference>
<feature type="domain" description="Thioredoxin" evidence="7">
    <location>
        <begin position="1"/>
        <end position="113"/>
    </location>
</feature>
<dbReference type="STRING" id="265719.SAMN04488509_102297"/>
<keyword evidence="3" id="KW-0249">Electron transport</keyword>
<organism evidence="8 9">
    <name type="scientific">Aquimonas voraii</name>
    <dbReference type="NCBI Taxonomy" id="265719"/>
    <lineage>
        <taxon>Bacteria</taxon>
        <taxon>Pseudomonadati</taxon>
        <taxon>Pseudomonadota</taxon>
        <taxon>Gammaproteobacteria</taxon>
        <taxon>Lysobacterales</taxon>
        <taxon>Lysobacteraceae</taxon>
        <taxon>Aquimonas</taxon>
    </lineage>
</organism>
<dbReference type="RefSeq" id="WP_091240887.1">
    <property type="nucleotide sequence ID" value="NZ_FNAG01000002.1"/>
</dbReference>
<dbReference type="InterPro" id="IPR036249">
    <property type="entry name" value="Thioredoxin-like_sf"/>
</dbReference>
<evidence type="ECO:0000256" key="1">
    <source>
        <dbReference type="ARBA" id="ARBA00008987"/>
    </source>
</evidence>
<dbReference type="InterPro" id="IPR011990">
    <property type="entry name" value="TPR-like_helical_dom_sf"/>
</dbReference>
<dbReference type="OrthoDB" id="9790390at2"/>
<keyword evidence="5" id="KW-0676">Redox-active center</keyword>
<dbReference type="Pfam" id="PF00085">
    <property type="entry name" value="Thioredoxin"/>
    <property type="match status" value="1"/>
</dbReference>
<dbReference type="AlphaFoldDB" id="A0A1G6UE42"/>
<accession>A0A1G6UE42</accession>
<evidence type="ECO:0000259" key="7">
    <source>
        <dbReference type="PROSITE" id="PS51352"/>
    </source>
</evidence>
<evidence type="ECO:0000313" key="9">
    <source>
        <dbReference type="Proteomes" id="UP000199603"/>
    </source>
</evidence>
<sequence>MSESAFSFDATTATFEQEVILRSKEVPVLVDFWATWCGPCKQVKPILEKLATDYDGGFLLAKVDVDKEQQLAAMVGIRSVPTILLLKDGQIVDGFPGALPEAQLRAFLAQHGVQPREAAAAEPVAEVQELLPQERVEQQRAQIAAEPERAELKLDLALALLSTGDSAEAEALLDALPANLATDERAKRGRASLGFARLLTGAPAPIGLQARLAADPNDLEALHLLGVHQIVAGDSAAGFDSLLELLKRDRAWREGQPRKSLIEAFNLVEDEDLVGRARRRMASLLF</sequence>
<dbReference type="Pfam" id="PF14559">
    <property type="entry name" value="TPR_19"/>
    <property type="match status" value="1"/>
</dbReference>
<dbReference type="PROSITE" id="PS00194">
    <property type="entry name" value="THIOREDOXIN_1"/>
    <property type="match status" value="1"/>
</dbReference>
<dbReference type="PANTHER" id="PTHR45663">
    <property type="entry name" value="GEO12009P1"/>
    <property type="match status" value="1"/>
</dbReference>
<reference evidence="8 9" key="1">
    <citation type="submission" date="2016-10" db="EMBL/GenBank/DDBJ databases">
        <authorList>
            <person name="de Groot N.N."/>
        </authorList>
    </citation>
    <scope>NUCLEOTIDE SEQUENCE [LARGE SCALE GENOMIC DNA]</scope>
    <source>
        <strain evidence="8 9">DSM 16957</strain>
    </source>
</reference>
<dbReference type="NCBIfam" id="TIGR01068">
    <property type="entry name" value="thioredoxin"/>
    <property type="match status" value="1"/>
</dbReference>
<dbReference type="Gene3D" id="1.25.40.10">
    <property type="entry name" value="Tetratricopeptide repeat domain"/>
    <property type="match status" value="1"/>
</dbReference>
<dbReference type="PANTHER" id="PTHR45663:SF11">
    <property type="entry name" value="GEO12009P1"/>
    <property type="match status" value="1"/>
</dbReference>
<keyword evidence="4" id="KW-1015">Disulfide bond</keyword>
<evidence type="ECO:0000256" key="5">
    <source>
        <dbReference type="ARBA" id="ARBA00023284"/>
    </source>
</evidence>
<keyword evidence="2" id="KW-0813">Transport</keyword>
<dbReference type="Pfam" id="PF14561">
    <property type="entry name" value="TPR_20"/>
    <property type="match status" value="1"/>
</dbReference>
<proteinExistence type="inferred from homology"/>
<evidence type="ECO:0000256" key="2">
    <source>
        <dbReference type="ARBA" id="ARBA00022448"/>
    </source>
</evidence>
<dbReference type="InterPro" id="IPR005746">
    <property type="entry name" value="Thioredoxin"/>
</dbReference>
<comment type="similarity">
    <text evidence="1">Belongs to the thioredoxin family.</text>
</comment>
<dbReference type="Gene3D" id="3.40.30.10">
    <property type="entry name" value="Glutaredoxin"/>
    <property type="match status" value="1"/>
</dbReference>
<dbReference type="EMBL" id="FNAG01000002">
    <property type="protein sequence ID" value="SDD39662.1"/>
    <property type="molecule type" value="Genomic_DNA"/>
</dbReference>
<evidence type="ECO:0000313" key="8">
    <source>
        <dbReference type="EMBL" id="SDD39662.1"/>
    </source>
</evidence>
<dbReference type="GO" id="GO:0005737">
    <property type="term" value="C:cytoplasm"/>
    <property type="evidence" value="ECO:0007669"/>
    <property type="project" value="TreeGrafter"/>
</dbReference>
<dbReference type="FunFam" id="3.40.30.10:FF:000001">
    <property type="entry name" value="Thioredoxin"/>
    <property type="match status" value="1"/>
</dbReference>
<evidence type="ECO:0000256" key="4">
    <source>
        <dbReference type="ARBA" id="ARBA00023157"/>
    </source>
</evidence>